<evidence type="ECO:0008006" key="5">
    <source>
        <dbReference type="Google" id="ProtNLM"/>
    </source>
</evidence>
<evidence type="ECO:0000256" key="2">
    <source>
        <dbReference type="SAM" id="Phobius"/>
    </source>
</evidence>
<accession>A0ABV8CEF1</accession>
<protein>
    <recommendedName>
        <fullName evidence="5">Coiled-coil protein</fullName>
    </recommendedName>
</protein>
<keyword evidence="4" id="KW-1185">Reference proteome</keyword>
<feature type="transmembrane region" description="Helical" evidence="2">
    <location>
        <begin position="286"/>
        <end position="305"/>
    </location>
</feature>
<dbReference type="Proteomes" id="UP001595758">
    <property type="component" value="Unassembled WGS sequence"/>
</dbReference>
<reference evidence="4" key="1">
    <citation type="journal article" date="2019" name="Int. J. Syst. Evol. Microbiol.">
        <title>The Global Catalogue of Microorganisms (GCM) 10K type strain sequencing project: providing services to taxonomists for standard genome sequencing and annotation.</title>
        <authorList>
            <consortium name="The Broad Institute Genomics Platform"/>
            <consortium name="The Broad Institute Genome Sequencing Center for Infectious Disease"/>
            <person name="Wu L."/>
            <person name="Ma J."/>
        </authorList>
    </citation>
    <scope>NUCLEOTIDE SEQUENCE [LARGE SCALE GENOMIC DNA]</scope>
    <source>
        <strain evidence="4">CCUG 59858</strain>
    </source>
</reference>
<feature type="transmembrane region" description="Helical" evidence="2">
    <location>
        <begin position="447"/>
        <end position="465"/>
    </location>
</feature>
<keyword evidence="2" id="KW-0472">Membrane</keyword>
<feature type="transmembrane region" description="Helical" evidence="2">
    <location>
        <begin position="199"/>
        <end position="215"/>
    </location>
</feature>
<sequence length="674" mass="75328">MTESSSNKPMAPLSKLIGQHGLNAARRRYHASKGDSRNRDQLPGIAEIAELRGFYPALLDYYRQQLDQTNSAIFKFLTEQQKKALADKLMLTGYLLDFQILLAEAEHRTKGLEKLLKHKVKCNQLLEMLLPQANNPVTAAIAQNHQEEAAAAQPGFLLGWLLGLGKAIGKTMMSIMDDGGEKLLTSAEKKMSKSNDLRLYWVWGGGMLSAILEMLPADFYNNQQAQAALGVPAPITGYMSWVLYYTRLGINLYLLTKHANPWLKDSPEAEIPWQERFLTQWDMRKFTILNDLFWATANLACYFWLVGSGALGTAGNAVTAGLLLMDIALTCWRFYEEQTAYNKKMQDYKEAIEDLEEEKTKLIAAKADYENALAKLKEEKANLLANQAGNQEAVMRLEAAEKARAEEIREAQESLETIDNRLDDLRKQQENEQFEWKFKQMKLINDLTYAVSLFIAFVLMCSLFIPAAAPVALALGVAGAALSFVLTLATSAINSAIEIEHSKQLRNRIKTDCEKLLQKFGEAEDDPNMQRQIYLLLAERMAESAHQKCMIRFQAVQLTRSVLIDALVPALVFTALVMMPIGPGLGVLAAGLALAVLSNILINRYKPTRGKLPEFKEVKFVAFEAWFNKDRAHCLDHFNKAGRPGLLPSLPKAVDEEKPLLPSDHFQAAPGAGN</sequence>
<organism evidence="3 4">
    <name type="scientific">Legionella dresdenensis</name>
    <dbReference type="NCBI Taxonomy" id="450200"/>
    <lineage>
        <taxon>Bacteria</taxon>
        <taxon>Pseudomonadati</taxon>
        <taxon>Pseudomonadota</taxon>
        <taxon>Gammaproteobacteria</taxon>
        <taxon>Legionellales</taxon>
        <taxon>Legionellaceae</taxon>
        <taxon>Legionella</taxon>
    </lineage>
</organism>
<feature type="transmembrane region" description="Helical" evidence="2">
    <location>
        <begin position="235"/>
        <end position="255"/>
    </location>
</feature>
<gene>
    <name evidence="3" type="ORF">ACFORL_04650</name>
</gene>
<proteinExistence type="predicted"/>
<evidence type="ECO:0000313" key="3">
    <source>
        <dbReference type="EMBL" id="MFC3908364.1"/>
    </source>
</evidence>
<name>A0ABV8CEF1_9GAMM</name>
<feature type="transmembrane region" description="Helical" evidence="2">
    <location>
        <begin position="471"/>
        <end position="497"/>
    </location>
</feature>
<feature type="transmembrane region" description="Helical" evidence="2">
    <location>
        <begin position="562"/>
        <end position="579"/>
    </location>
</feature>
<keyword evidence="1" id="KW-0175">Coiled coil</keyword>
<dbReference type="RefSeq" id="WP_382341567.1">
    <property type="nucleotide sequence ID" value="NZ_JBHSAB010000004.1"/>
</dbReference>
<feature type="transmembrane region" description="Helical" evidence="2">
    <location>
        <begin position="585"/>
        <end position="602"/>
    </location>
</feature>
<keyword evidence="2" id="KW-0812">Transmembrane</keyword>
<feature type="transmembrane region" description="Helical" evidence="2">
    <location>
        <begin position="317"/>
        <end position="335"/>
    </location>
</feature>
<evidence type="ECO:0000313" key="4">
    <source>
        <dbReference type="Proteomes" id="UP001595758"/>
    </source>
</evidence>
<dbReference type="EMBL" id="JBHSAB010000004">
    <property type="protein sequence ID" value="MFC3908364.1"/>
    <property type="molecule type" value="Genomic_DNA"/>
</dbReference>
<comment type="caution">
    <text evidence="3">The sequence shown here is derived from an EMBL/GenBank/DDBJ whole genome shotgun (WGS) entry which is preliminary data.</text>
</comment>
<keyword evidence="2" id="KW-1133">Transmembrane helix</keyword>
<evidence type="ECO:0000256" key="1">
    <source>
        <dbReference type="SAM" id="Coils"/>
    </source>
</evidence>
<feature type="coiled-coil region" evidence="1">
    <location>
        <begin position="338"/>
        <end position="435"/>
    </location>
</feature>